<dbReference type="Pfam" id="PF00583">
    <property type="entry name" value="Acetyltransf_1"/>
    <property type="match status" value="1"/>
</dbReference>
<evidence type="ECO:0000256" key="2">
    <source>
        <dbReference type="ARBA" id="ARBA00023315"/>
    </source>
</evidence>
<name>A0A939QBH6_9MICO</name>
<dbReference type="GO" id="GO:0016747">
    <property type="term" value="F:acyltransferase activity, transferring groups other than amino-acyl groups"/>
    <property type="evidence" value="ECO:0007669"/>
    <property type="project" value="InterPro"/>
</dbReference>
<evidence type="ECO:0000256" key="1">
    <source>
        <dbReference type="ARBA" id="ARBA00022679"/>
    </source>
</evidence>
<dbReference type="AlphaFoldDB" id="A0A939QBH6"/>
<evidence type="ECO:0000313" key="5">
    <source>
        <dbReference type="Proteomes" id="UP000668403"/>
    </source>
</evidence>
<gene>
    <name evidence="4" type="ORF">J4H85_01630</name>
</gene>
<sequence>MHASNAFTVRPVNRDDEPRWRELFHAYRDFYRLTADERVETRVWEWLNDAGHETQGLVALRGDEIVGIAHYRRFARPSTGTVGMWLDDLFTDPEARGQGVGHALIEQLQKIAGDADCSVVRWITASENRRAQGLYDQIATRTHWVTYDAVPTASPA</sequence>
<evidence type="ECO:0000313" key="4">
    <source>
        <dbReference type="EMBL" id="MBO2988702.1"/>
    </source>
</evidence>
<dbReference type="Proteomes" id="UP000668403">
    <property type="component" value="Unassembled WGS sequence"/>
</dbReference>
<reference evidence="4" key="1">
    <citation type="submission" date="2021-03" db="EMBL/GenBank/DDBJ databases">
        <title>Leucobacter chromiisoli sp. nov., isolated from chromium-containing soil of chemical plant.</title>
        <authorList>
            <person name="Xu Z."/>
        </authorList>
    </citation>
    <scope>NUCLEOTIDE SEQUENCE</scope>
    <source>
        <strain evidence="4">K 70/01</strain>
    </source>
</reference>
<dbReference type="InterPro" id="IPR000182">
    <property type="entry name" value="GNAT_dom"/>
</dbReference>
<dbReference type="PROSITE" id="PS51186">
    <property type="entry name" value="GNAT"/>
    <property type="match status" value="1"/>
</dbReference>
<organism evidence="4 5">
    <name type="scientific">Leucobacter tardus</name>
    <dbReference type="NCBI Taxonomy" id="501483"/>
    <lineage>
        <taxon>Bacteria</taxon>
        <taxon>Bacillati</taxon>
        <taxon>Actinomycetota</taxon>
        <taxon>Actinomycetes</taxon>
        <taxon>Micrococcales</taxon>
        <taxon>Microbacteriaceae</taxon>
        <taxon>Leucobacter</taxon>
    </lineage>
</organism>
<dbReference type="InterPro" id="IPR050832">
    <property type="entry name" value="Bact_Acetyltransf"/>
</dbReference>
<dbReference type="Gene3D" id="3.40.630.30">
    <property type="match status" value="1"/>
</dbReference>
<protein>
    <submittedName>
        <fullName evidence="4">GNAT family N-acetyltransferase</fullName>
    </submittedName>
</protein>
<dbReference type="RefSeq" id="WP_208236268.1">
    <property type="nucleotide sequence ID" value="NZ_BAAAQU010000001.1"/>
</dbReference>
<accession>A0A939QBH6</accession>
<dbReference type="InterPro" id="IPR016181">
    <property type="entry name" value="Acyl_CoA_acyltransferase"/>
</dbReference>
<feature type="domain" description="N-acetyltransferase" evidence="3">
    <location>
        <begin position="7"/>
        <end position="156"/>
    </location>
</feature>
<comment type="caution">
    <text evidence="4">The sequence shown here is derived from an EMBL/GenBank/DDBJ whole genome shotgun (WGS) entry which is preliminary data.</text>
</comment>
<keyword evidence="5" id="KW-1185">Reference proteome</keyword>
<dbReference type="EMBL" id="JAGFBF010000001">
    <property type="protein sequence ID" value="MBO2988702.1"/>
    <property type="molecule type" value="Genomic_DNA"/>
</dbReference>
<dbReference type="SUPFAM" id="SSF55729">
    <property type="entry name" value="Acyl-CoA N-acyltransferases (Nat)"/>
    <property type="match status" value="1"/>
</dbReference>
<keyword evidence="1" id="KW-0808">Transferase</keyword>
<dbReference type="CDD" id="cd04301">
    <property type="entry name" value="NAT_SF"/>
    <property type="match status" value="1"/>
</dbReference>
<evidence type="ECO:0000259" key="3">
    <source>
        <dbReference type="PROSITE" id="PS51186"/>
    </source>
</evidence>
<keyword evidence="2" id="KW-0012">Acyltransferase</keyword>
<dbReference type="PANTHER" id="PTHR43877">
    <property type="entry name" value="AMINOALKYLPHOSPHONATE N-ACETYLTRANSFERASE-RELATED-RELATED"/>
    <property type="match status" value="1"/>
</dbReference>
<proteinExistence type="predicted"/>